<dbReference type="PROSITE" id="PS00010">
    <property type="entry name" value="ASX_HYDROXYL"/>
    <property type="match status" value="1"/>
</dbReference>
<evidence type="ECO:0000256" key="5">
    <source>
        <dbReference type="PROSITE-ProRule" id="PRU00076"/>
    </source>
</evidence>
<protein>
    <submittedName>
        <fullName evidence="9">Fibrillin-2-like</fullName>
    </submittedName>
</protein>
<feature type="transmembrane region" description="Helical" evidence="6">
    <location>
        <begin position="425"/>
        <end position="450"/>
    </location>
</feature>
<dbReference type="RefSeq" id="XP_022296662.1">
    <property type="nucleotide sequence ID" value="XM_022440954.1"/>
</dbReference>
<keyword evidence="8" id="KW-1185">Reference proteome</keyword>
<dbReference type="PANTHER" id="PTHR24050:SF28">
    <property type="entry name" value="UROMODULIN-LIKE"/>
    <property type="match status" value="1"/>
</dbReference>
<dbReference type="InterPro" id="IPR009030">
    <property type="entry name" value="Growth_fac_rcpt_cys_sf"/>
</dbReference>
<dbReference type="SUPFAM" id="SSF57184">
    <property type="entry name" value="Growth factor receptor domain"/>
    <property type="match status" value="1"/>
</dbReference>
<dbReference type="InterPro" id="IPR052235">
    <property type="entry name" value="Nephronectin_domain"/>
</dbReference>
<keyword evidence="6" id="KW-0812">Transmembrane</keyword>
<dbReference type="SMART" id="SM00181">
    <property type="entry name" value="EGF"/>
    <property type="match status" value="5"/>
</dbReference>
<dbReference type="SUPFAM" id="SSF57196">
    <property type="entry name" value="EGF/Laminin"/>
    <property type="match status" value="1"/>
</dbReference>
<sequence length="524" mass="58179">MCKSGWTGTNCSTDIDECGLNSTCEHNCTNTKGSFACSCSAGYKLRNDERSCKECTDFMFGTNCSQLCQCNKTNTDSCNPVTGQCSCTSGWTGINCSTDIDECRDNLTKCNTSMYHVCINTPGSAYCDCQFGGRYSTLCNECSIHEEHCRMNASCRILNGVYKCKCDRGFKDNGSLCTTCNSFRYGEQCSEECICSRTNSEGCDAVTGKCHCKEGWTGSDCTQDVDECETDLRNCDKNSYQTCVNTLGSSHCECLYGGVDIYNCTRPISPPKPGEETVTIRTEIRFDLSINGTFFSRKSAEIRLEIETKLKEMFLKDAKSPIDVIVISIRLGSIITDTEFRGGKGHSKDLRRGVAKTMLKLLSGEDTITVLNQKASAKDITIRYSNGTVHSALTINDTKSCELFNSLDVCKSGLKCDVSSGQPQYFATITLAIGIGLPLLIVSIALILLWNRHHKIPKDSKLKEEEDLKIEAESTFSAKIPRPKQITNYEYESLDQMKTYGVDYLEMGSRNPTFYREERRGTEN</sequence>
<keyword evidence="6" id="KW-0472">Membrane</keyword>
<organism evidence="8 9">
    <name type="scientific">Crassostrea virginica</name>
    <name type="common">Eastern oyster</name>
    <dbReference type="NCBI Taxonomy" id="6565"/>
    <lineage>
        <taxon>Eukaryota</taxon>
        <taxon>Metazoa</taxon>
        <taxon>Spiralia</taxon>
        <taxon>Lophotrochozoa</taxon>
        <taxon>Mollusca</taxon>
        <taxon>Bivalvia</taxon>
        <taxon>Autobranchia</taxon>
        <taxon>Pteriomorphia</taxon>
        <taxon>Ostreida</taxon>
        <taxon>Ostreoidea</taxon>
        <taxon>Ostreidae</taxon>
        <taxon>Crassostrea</taxon>
    </lineage>
</organism>
<evidence type="ECO:0000256" key="1">
    <source>
        <dbReference type="ARBA" id="ARBA00022536"/>
    </source>
</evidence>
<dbReference type="Gene3D" id="2.10.25.10">
    <property type="entry name" value="Laminin"/>
    <property type="match status" value="4"/>
</dbReference>
<accession>A0A8B8AZS1</accession>
<keyword evidence="1 5" id="KW-0245">EGF-like domain</keyword>
<proteinExistence type="predicted"/>
<dbReference type="OrthoDB" id="6157673at2759"/>
<dbReference type="AlphaFoldDB" id="A0A8B8AZS1"/>
<dbReference type="Proteomes" id="UP000694844">
    <property type="component" value="Chromosome 1"/>
</dbReference>
<evidence type="ECO:0000256" key="3">
    <source>
        <dbReference type="ARBA" id="ARBA00022737"/>
    </source>
</evidence>
<keyword evidence="2" id="KW-0732">Signal</keyword>
<dbReference type="PROSITE" id="PS50026">
    <property type="entry name" value="EGF_3"/>
    <property type="match status" value="2"/>
</dbReference>
<evidence type="ECO:0000313" key="8">
    <source>
        <dbReference type="Proteomes" id="UP000694844"/>
    </source>
</evidence>
<feature type="disulfide bond" evidence="5">
    <location>
        <begin position="110"/>
        <end position="127"/>
    </location>
</feature>
<evidence type="ECO:0000256" key="2">
    <source>
        <dbReference type="ARBA" id="ARBA00022729"/>
    </source>
</evidence>
<dbReference type="InterPro" id="IPR000152">
    <property type="entry name" value="EGF-type_Asp/Asn_hydroxyl_site"/>
</dbReference>
<feature type="disulfide bond" evidence="5">
    <location>
        <begin position="18"/>
        <end position="28"/>
    </location>
</feature>
<reference evidence="8" key="1">
    <citation type="submission" date="2024-06" db="UniProtKB">
        <authorList>
            <consortium name="RefSeq"/>
        </authorList>
    </citation>
    <scope>NUCLEOTIDE SEQUENCE [LARGE SCALE GENOMIC DNA]</scope>
</reference>
<dbReference type="PANTHER" id="PTHR24050">
    <property type="entry name" value="PA14 DOMAIN-CONTAINING PROTEIN"/>
    <property type="match status" value="1"/>
</dbReference>
<evidence type="ECO:0000259" key="7">
    <source>
        <dbReference type="PROSITE" id="PS50026"/>
    </source>
</evidence>
<dbReference type="KEGG" id="cvn:111106320"/>
<reference evidence="9" key="2">
    <citation type="submission" date="2025-08" db="UniProtKB">
        <authorList>
            <consortium name="RefSeq"/>
        </authorList>
    </citation>
    <scope>IDENTIFICATION</scope>
    <source>
        <tissue evidence="9">Whole sample</tissue>
    </source>
</reference>
<keyword evidence="4 5" id="KW-1015">Disulfide bond</keyword>
<dbReference type="PROSITE" id="PS01187">
    <property type="entry name" value="EGF_CA"/>
    <property type="match status" value="1"/>
</dbReference>
<dbReference type="SMART" id="SM00179">
    <property type="entry name" value="EGF_CA"/>
    <property type="match status" value="3"/>
</dbReference>
<keyword evidence="6" id="KW-1133">Transmembrane helix</keyword>
<dbReference type="InterPro" id="IPR002049">
    <property type="entry name" value="LE_dom"/>
</dbReference>
<dbReference type="CDD" id="cd00054">
    <property type="entry name" value="EGF_CA"/>
    <property type="match status" value="1"/>
</dbReference>
<keyword evidence="3" id="KW-0677">Repeat</keyword>
<dbReference type="GO" id="GO:0005509">
    <property type="term" value="F:calcium ion binding"/>
    <property type="evidence" value="ECO:0007669"/>
    <property type="project" value="InterPro"/>
</dbReference>
<feature type="domain" description="EGF-like" evidence="7">
    <location>
        <begin position="14"/>
        <end position="49"/>
    </location>
</feature>
<dbReference type="InterPro" id="IPR049883">
    <property type="entry name" value="NOTCH1_EGF-like"/>
</dbReference>
<feature type="domain" description="EGF-like" evidence="7">
    <location>
        <begin position="99"/>
        <end position="140"/>
    </location>
</feature>
<dbReference type="CDD" id="cd00055">
    <property type="entry name" value="EGF_Lam"/>
    <property type="match status" value="1"/>
</dbReference>
<evidence type="ECO:0000256" key="6">
    <source>
        <dbReference type="SAM" id="Phobius"/>
    </source>
</evidence>
<evidence type="ECO:0000256" key="4">
    <source>
        <dbReference type="ARBA" id="ARBA00023157"/>
    </source>
</evidence>
<dbReference type="PRINTS" id="PR00011">
    <property type="entry name" value="EGFLAMININ"/>
</dbReference>
<name>A0A8B8AZS1_CRAVI</name>
<comment type="caution">
    <text evidence="5">Lacks conserved residue(s) required for the propagation of feature annotation.</text>
</comment>
<dbReference type="InterPro" id="IPR000742">
    <property type="entry name" value="EGF"/>
</dbReference>
<gene>
    <name evidence="9" type="primary">LOC111106320</name>
</gene>
<evidence type="ECO:0000313" key="9">
    <source>
        <dbReference type="RefSeq" id="XP_022296662.1"/>
    </source>
</evidence>
<dbReference type="InterPro" id="IPR018097">
    <property type="entry name" value="EGF_Ca-bd_CS"/>
</dbReference>
<dbReference type="Pfam" id="PF07645">
    <property type="entry name" value="EGF_CA"/>
    <property type="match status" value="4"/>
</dbReference>
<dbReference type="InterPro" id="IPR001881">
    <property type="entry name" value="EGF-like_Ca-bd_dom"/>
</dbReference>
<dbReference type="GeneID" id="111106320"/>